<proteinExistence type="inferred from homology"/>
<feature type="transmembrane region" description="Helical" evidence="2">
    <location>
        <begin position="12"/>
        <end position="28"/>
    </location>
</feature>
<dbReference type="Pfam" id="PF02517">
    <property type="entry name" value="Rce1-like"/>
    <property type="match status" value="1"/>
</dbReference>
<comment type="similarity">
    <text evidence="1">Belongs to the UPF0177 family.</text>
</comment>
<organism evidence="4 5">
    <name type="scientific">Lapidilactobacillus gannanensis</name>
    <dbReference type="NCBI Taxonomy" id="2486002"/>
    <lineage>
        <taxon>Bacteria</taxon>
        <taxon>Bacillati</taxon>
        <taxon>Bacillota</taxon>
        <taxon>Bacilli</taxon>
        <taxon>Lactobacillales</taxon>
        <taxon>Lactobacillaceae</taxon>
        <taxon>Lapidilactobacillus</taxon>
    </lineage>
</organism>
<evidence type="ECO:0000313" key="5">
    <source>
        <dbReference type="Proteomes" id="UP001597191"/>
    </source>
</evidence>
<keyword evidence="2" id="KW-0472">Membrane</keyword>
<evidence type="ECO:0000259" key="3">
    <source>
        <dbReference type="Pfam" id="PF02517"/>
    </source>
</evidence>
<keyword evidence="2" id="KW-1133">Transmembrane helix</keyword>
<gene>
    <name evidence="4" type="ORF">ACFQ4R_08045</name>
</gene>
<sequence length="223" mass="25482">MMKSPASRTGNLIRYTIFLVLVLLTNWFKNMAITKTSISGVFTLLYFCIAALTLTFFVRQFNLEKRYFAHPLNHLSDVFANSFGFFLIMILAVGGLNLLIAWLQAQNQMPEFSHLITRFEFKDGGFWLYLLIAGIITPIIQQYLVAGFFNNYFFRTETPLNIVLAVLISGALYAALQFQPLFMPAFIQMSLGWLFALSYLRTRNLTVPIFLNIFSAILVIVLA</sequence>
<dbReference type="EMBL" id="JBHTOH010000080">
    <property type="protein sequence ID" value="MFD1411532.1"/>
    <property type="molecule type" value="Genomic_DNA"/>
</dbReference>
<feature type="transmembrane region" description="Helical" evidence="2">
    <location>
        <begin position="158"/>
        <end position="176"/>
    </location>
</feature>
<dbReference type="RefSeq" id="WP_125650781.1">
    <property type="nucleotide sequence ID" value="NZ_JBHTOH010000080.1"/>
</dbReference>
<protein>
    <submittedName>
        <fullName evidence="4">CPBP family intramembrane glutamic endopeptidase</fullName>
        <ecNumber evidence="4">3.4.-.-</ecNumber>
    </submittedName>
</protein>
<dbReference type="GO" id="GO:0016787">
    <property type="term" value="F:hydrolase activity"/>
    <property type="evidence" value="ECO:0007669"/>
    <property type="project" value="UniProtKB-KW"/>
</dbReference>
<keyword evidence="2" id="KW-0812">Transmembrane</keyword>
<keyword evidence="4" id="KW-0378">Hydrolase</keyword>
<accession>A0ABW4BQ21</accession>
<keyword evidence="5" id="KW-1185">Reference proteome</keyword>
<evidence type="ECO:0000256" key="1">
    <source>
        <dbReference type="ARBA" id="ARBA00009067"/>
    </source>
</evidence>
<evidence type="ECO:0000256" key="2">
    <source>
        <dbReference type="SAM" id="Phobius"/>
    </source>
</evidence>
<feature type="transmembrane region" description="Helical" evidence="2">
    <location>
        <begin position="40"/>
        <end position="58"/>
    </location>
</feature>
<dbReference type="InterPro" id="IPR003675">
    <property type="entry name" value="Rce1/LyrA-like_dom"/>
</dbReference>
<feature type="transmembrane region" description="Helical" evidence="2">
    <location>
        <begin position="78"/>
        <end position="105"/>
    </location>
</feature>
<dbReference type="Proteomes" id="UP001597191">
    <property type="component" value="Unassembled WGS sequence"/>
</dbReference>
<reference evidence="5" key="1">
    <citation type="journal article" date="2019" name="Int. J. Syst. Evol. Microbiol.">
        <title>The Global Catalogue of Microorganisms (GCM) 10K type strain sequencing project: providing services to taxonomists for standard genome sequencing and annotation.</title>
        <authorList>
            <consortium name="The Broad Institute Genomics Platform"/>
            <consortium name="The Broad Institute Genome Sequencing Center for Infectious Disease"/>
            <person name="Wu L."/>
            <person name="Ma J."/>
        </authorList>
    </citation>
    <scope>NUCLEOTIDE SEQUENCE [LARGE SCALE GENOMIC DNA]</scope>
    <source>
        <strain evidence="5">CCM 8937</strain>
    </source>
</reference>
<dbReference type="EC" id="3.4.-.-" evidence="4"/>
<evidence type="ECO:0000313" key="4">
    <source>
        <dbReference type="EMBL" id="MFD1411532.1"/>
    </source>
</evidence>
<feature type="domain" description="CAAX prenyl protease 2/Lysostaphin resistance protein A-like" evidence="3">
    <location>
        <begin position="125"/>
        <end position="213"/>
    </location>
</feature>
<name>A0ABW4BQ21_9LACO</name>
<comment type="caution">
    <text evidence="4">The sequence shown here is derived from an EMBL/GenBank/DDBJ whole genome shotgun (WGS) entry which is preliminary data.</text>
</comment>
<feature type="transmembrane region" description="Helical" evidence="2">
    <location>
        <begin position="126"/>
        <end position="146"/>
    </location>
</feature>
<feature type="transmembrane region" description="Helical" evidence="2">
    <location>
        <begin position="205"/>
        <end position="222"/>
    </location>
</feature>